<dbReference type="PROSITE" id="PS51805">
    <property type="entry name" value="EPHD"/>
    <property type="match status" value="1"/>
</dbReference>
<keyword evidence="8" id="KW-0010">Activator</keyword>
<dbReference type="Gene3D" id="3.30.40.10">
    <property type="entry name" value="Zinc/RING finger domain, C3HC4 (zinc finger)"/>
    <property type="match status" value="1"/>
</dbReference>
<evidence type="ECO:0000313" key="13">
    <source>
        <dbReference type="Proteomes" id="UP000261660"/>
    </source>
</evidence>
<feature type="compositionally biased region" description="Polar residues" evidence="10">
    <location>
        <begin position="583"/>
        <end position="597"/>
    </location>
</feature>
<keyword evidence="9" id="KW-0539">Nucleus</keyword>
<feature type="compositionally biased region" description="Basic and acidic residues" evidence="10">
    <location>
        <begin position="248"/>
        <end position="262"/>
    </location>
</feature>
<keyword evidence="3" id="KW-0597">Phosphoprotein</keyword>
<keyword evidence="2" id="KW-1017">Isopeptide bond</keyword>
<feature type="compositionally biased region" description="Polar residues" evidence="10">
    <location>
        <begin position="1065"/>
        <end position="1076"/>
    </location>
</feature>
<feature type="compositionally biased region" description="Pro residues" evidence="10">
    <location>
        <begin position="1007"/>
        <end position="1016"/>
    </location>
</feature>
<feature type="compositionally biased region" description="Basic and acidic residues" evidence="10">
    <location>
        <begin position="730"/>
        <end position="741"/>
    </location>
</feature>
<feature type="compositionally biased region" description="Polar residues" evidence="10">
    <location>
        <begin position="266"/>
        <end position="276"/>
    </location>
</feature>
<feature type="region of interest" description="Disordered" evidence="10">
    <location>
        <begin position="640"/>
        <end position="661"/>
    </location>
</feature>
<reference evidence="12" key="2">
    <citation type="submission" date="2025-09" db="UniProtKB">
        <authorList>
            <consortium name="Ensembl"/>
        </authorList>
    </citation>
    <scope>IDENTIFICATION</scope>
</reference>
<feature type="region of interest" description="Disordered" evidence="10">
    <location>
        <begin position="879"/>
        <end position="918"/>
    </location>
</feature>
<feature type="compositionally biased region" description="Polar residues" evidence="10">
    <location>
        <begin position="894"/>
        <end position="903"/>
    </location>
</feature>
<evidence type="ECO:0000256" key="6">
    <source>
        <dbReference type="ARBA" id="ARBA00022833"/>
    </source>
</evidence>
<feature type="compositionally biased region" description="Basic and acidic residues" evidence="10">
    <location>
        <begin position="310"/>
        <end position="331"/>
    </location>
</feature>
<evidence type="ECO:0000256" key="2">
    <source>
        <dbReference type="ARBA" id="ARBA00022499"/>
    </source>
</evidence>
<feature type="region of interest" description="Disordered" evidence="10">
    <location>
        <begin position="132"/>
        <end position="166"/>
    </location>
</feature>
<feature type="compositionally biased region" description="Low complexity" evidence="10">
    <location>
        <begin position="35"/>
        <end position="51"/>
    </location>
</feature>
<feature type="compositionally biased region" description="Pro residues" evidence="10">
    <location>
        <begin position="1299"/>
        <end position="1317"/>
    </location>
</feature>
<feature type="compositionally biased region" description="Low complexity" evidence="10">
    <location>
        <begin position="286"/>
        <end position="295"/>
    </location>
</feature>
<dbReference type="GO" id="GO:0006357">
    <property type="term" value="P:regulation of transcription by RNA polymerase II"/>
    <property type="evidence" value="ECO:0007669"/>
    <property type="project" value="TreeGrafter"/>
</dbReference>
<feature type="region of interest" description="Disordered" evidence="10">
    <location>
        <begin position="1634"/>
        <end position="1660"/>
    </location>
</feature>
<reference evidence="12" key="1">
    <citation type="submission" date="2025-08" db="UniProtKB">
        <authorList>
            <consortium name="Ensembl"/>
        </authorList>
    </citation>
    <scope>IDENTIFICATION</scope>
</reference>
<comment type="subcellular location">
    <subcellularLocation>
        <location evidence="1">Nucleus</location>
    </subcellularLocation>
</comment>
<dbReference type="GO" id="GO:0008270">
    <property type="term" value="F:zinc ion binding"/>
    <property type="evidence" value="ECO:0007669"/>
    <property type="project" value="UniProtKB-KW"/>
</dbReference>
<feature type="region of interest" description="Disordered" evidence="10">
    <location>
        <begin position="1508"/>
        <end position="1576"/>
    </location>
</feature>
<feature type="compositionally biased region" description="Polar residues" evidence="10">
    <location>
        <begin position="436"/>
        <end position="453"/>
    </location>
</feature>
<evidence type="ECO:0000256" key="7">
    <source>
        <dbReference type="ARBA" id="ARBA00022843"/>
    </source>
</evidence>
<feature type="compositionally biased region" description="Polar residues" evidence="10">
    <location>
        <begin position="341"/>
        <end position="358"/>
    </location>
</feature>
<feature type="compositionally biased region" description="Low complexity" evidence="10">
    <location>
        <begin position="1835"/>
        <end position="1844"/>
    </location>
</feature>
<evidence type="ECO:0000256" key="1">
    <source>
        <dbReference type="ARBA" id="ARBA00004123"/>
    </source>
</evidence>
<dbReference type="STRING" id="56723.ENSLBEP00000035445"/>
<feature type="compositionally biased region" description="Polar residues" evidence="10">
    <location>
        <begin position="642"/>
        <end position="659"/>
    </location>
</feature>
<feature type="region of interest" description="Disordered" evidence="10">
    <location>
        <begin position="693"/>
        <end position="848"/>
    </location>
</feature>
<feature type="compositionally biased region" description="Polar residues" evidence="10">
    <location>
        <begin position="616"/>
        <end position="626"/>
    </location>
</feature>
<dbReference type="InterPro" id="IPR001965">
    <property type="entry name" value="Znf_PHD"/>
</dbReference>
<feature type="compositionally biased region" description="Basic and acidic residues" evidence="10">
    <location>
        <begin position="1640"/>
        <end position="1651"/>
    </location>
</feature>
<feature type="compositionally biased region" description="Low complexity" evidence="10">
    <location>
        <begin position="1431"/>
        <end position="1465"/>
    </location>
</feature>
<feature type="compositionally biased region" description="Polar residues" evidence="10">
    <location>
        <begin position="12"/>
        <end position="22"/>
    </location>
</feature>
<dbReference type="PANTHER" id="PTHR14955">
    <property type="entry name" value="RETINOIC ACID INDUCED 1/TRANSCRIPTION FACTOR 20"/>
    <property type="match status" value="1"/>
</dbReference>
<feature type="compositionally biased region" description="Low complexity" evidence="10">
    <location>
        <begin position="1738"/>
        <end position="1747"/>
    </location>
</feature>
<feature type="region of interest" description="Disordered" evidence="10">
    <location>
        <begin position="2002"/>
        <end position="2040"/>
    </location>
</feature>
<dbReference type="GO" id="GO:0005634">
    <property type="term" value="C:nucleus"/>
    <property type="evidence" value="ECO:0007669"/>
    <property type="project" value="UniProtKB-SubCell"/>
</dbReference>
<keyword evidence="5" id="KW-0863">Zinc-finger</keyword>
<feature type="region of interest" description="Disordered" evidence="10">
    <location>
        <begin position="1355"/>
        <end position="1494"/>
    </location>
</feature>
<evidence type="ECO:0000256" key="3">
    <source>
        <dbReference type="ARBA" id="ARBA00022553"/>
    </source>
</evidence>
<evidence type="ECO:0000256" key="10">
    <source>
        <dbReference type="SAM" id="MobiDB-lite"/>
    </source>
</evidence>
<feature type="compositionally biased region" description="Basic and acidic residues" evidence="10">
    <location>
        <begin position="396"/>
        <end position="429"/>
    </location>
</feature>
<feature type="compositionally biased region" description="Polar residues" evidence="10">
    <location>
        <begin position="219"/>
        <end position="247"/>
    </location>
</feature>
<feature type="region of interest" description="Disordered" evidence="10">
    <location>
        <begin position="1728"/>
        <end position="1756"/>
    </location>
</feature>
<evidence type="ECO:0000259" key="11">
    <source>
        <dbReference type="PROSITE" id="PS51805"/>
    </source>
</evidence>
<evidence type="ECO:0000313" key="12">
    <source>
        <dbReference type="Ensembl" id="ENSLBEP00000035445.1"/>
    </source>
</evidence>
<feature type="compositionally biased region" description="Polar residues" evidence="10">
    <location>
        <begin position="1108"/>
        <end position="1127"/>
    </location>
</feature>
<dbReference type="SMART" id="SM00249">
    <property type="entry name" value="PHD"/>
    <property type="match status" value="1"/>
</dbReference>
<feature type="region of interest" description="Disordered" evidence="10">
    <location>
        <begin position="1832"/>
        <end position="1899"/>
    </location>
</feature>
<feature type="compositionally biased region" description="Low complexity" evidence="10">
    <location>
        <begin position="152"/>
        <end position="165"/>
    </location>
</feature>
<name>A0A3Q3NKL6_9LABR</name>
<feature type="region of interest" description="Disordered" evidence="10">
    <location>
        <begin position="582"/>
        <end position="626"/>
    </location>
</feature>
<feature type="compositionally biased region" description="Basic and acidic residues" evidence="10">
    <location>
        <begin position="761"/>
        <end position="782"/>
    </location>
</feature>
<feature type="region of interest" description="Disordered" evidence="10">
    <location>
        <begin position="1000"/>
        <end position="1174"/>
    </location>
</feature>
<feature type="compositionally biased region" description="Basic residues" evidence="10">
    <location>
        <begin position="1853"/>
        <end position="1869"/>
    </location>
</feature>
<feature type="region of interest" description="Disordered" evidence="10">
    <location>
        <begin position="1299"/>
        <end position="1321"/>
    </location>
</feature>
<dbReference type="GeneTree" id="ENSGT00940000157896"/>
<feature type="compositionally biased region" description="Polar residues" evidence="10">
    <location>
        <begin position="1154"/>
        <end position="1166"/>
    </location>
</feature>
<dbReference type="PANTHER" id="PTHR14955:SF7">
    <property type="entry name" value="TRANSCRIPTION FACTOR 20"/>
    <property type="match status" value="1"/>
</dbReference>
<organism evidence="12 13">
    <name type="scientific">Labrus bergylta</name>
    <name type="common">ballan wrasse</name>
    <dbReference type="NCBI Taxonomy" id="56723"/>
    <lineage>
        <taxon>Eukaryota</taxon>
        <taxon>Metazoa</taxon>
        <taxon>Chordata</taxon>
        <taxon>Craniata</taxon>
        <taxon>Vertebrata</taxon>
        <taxon>Euteleostomi</taxon>
        <taxon>Actinopterygii</taxon>
        <taxon>Neopterygii</taxon>
        <taxon>Teleostei</taxon>
        <taxon>Neoteleostei</taxon>
        <taxon>Acanthomorphata</taxon>
        <taxon>Eupercaria</taxon>
        <taxon>Labriformes</taxon>
        <taxon>Labridae</taxon>
        <taxon>Labrus</taxon>
    </lineage>
</organism>
<keyword evidence="13" id="KW-1185">Reference proteome</keyword>
<dbReference type="Pfam" id="PF13771">
    <property type="entry name" value="zf-HC5HC2H"/>
    <property type="match status" value="1"/>
</dbReference>
<evidence type="ECO:0000256" key="5">
    <source>
        <dbReference type="ARBA" id="ARBA00022771"/>
    </source>
</evidence>
<evidence type="ECO:0000256" key="4">
    <source>
        <dbReference type="ARBA" id="ARBA00022723"/>
    </source>
</evidence>
<evidence type="ECO:0000256" key="8">
    <source>
        <dbReference type="ARBA" id="ARBA00023159"/>
    </source>
</evidence>
<dbReference type="InParanoid" id="A0A3Q3NKL6"/>
<dbReference type="InterPro" id="IPR034732">
    <property type="entry name" value="EPHD"/>
</dbReference>
<dbReference type="Ensembl" id="ENSLBET00000036945.1">
    <property type="protein sequence ID" value="ENSLBEP00000035445.1"/>
    <property type="gene ID" value="ENSLBEG00000026607.1"/>
</dbReference>
<feature type="region of interest" description="Disordered" evidence="10">
    <location>
        <begin position="1"/>
        <end position="81"/>
    </location>
</feature>
<feature type="compositionally biased region" description="Basic and acidic residues" evidence="10">
    <location>
        <begin position="199"/>
        <end position="212"/>
    </location>
</feature>
<dbReference type="Proteomes" id="UP000261660">
    <property type="component" value="Unplaced"/>
</dbReference>
<feature type="compositionally biased region" description="Polar residues" evidence="10">
    <location>
        <begin position="835"/>
        <end position="846"/>
    </location>
</feature>
<accession>A0A3Q3NKL6</accession>
<proteinExistence type="predicted"/>
<keyword evidence="4" id="KW-0479">Metal-binding</keyword>
<feature type="compositionally biased region" description="Low complexity" evidence="10">
    <location>
        <begin position="383"/>
        <end position="392"/>
    </location>
</feature>
<feature type="compositionally biased region" description="Low complexity" evidence="10">
    <location>
        <begin position="1389"/>
        <end position="1406"/>
    </location>
</feature>
<feature type="region of interest" description="Disordered" evidence="10">
    <location>
        <begin position="180"/>
        <end position="480"/>
    </location>
</feature>
<feature type="compositionally biased region" description="Polar residues" evidence="10">
    <location>
        <begin position="742"/>
        <end position="753"/>
    </location>
</feature>
<feature type="compositionally biased region" description="Polar residues" evidence="10">
    <location>
        <begin position="1372"/>
        <end position="1388"/>
    </location>
</feature>
<dbReference type="FunFam" id="3.30.40.10:FF:000116">
    <property type="entry name" value="Transcription factor 20 (AR1)"/>
    <property type="match status" value="1"/>
</dbReference>
<feature type="domain" description="PHD-type" evidence="11">
    <location>
        <begin position="1893"/>
        <end position="1998"/>
    </location>
</feature>
<feature type="region of interest" description="Disordered" evidence="10">
    <location>
        <begin position="1191"/>
        <end position="1215"/>
    </location>
</feature>
<evidence type="ECO:0000256" key="9">
    <source>
        <dbReference type="ARBA" id="ARBA00023242"/>
    </source>
</evidence>
<keyword evidence="6" id="KW-0862">Zinc</keyword>
<keyword evidence="7" id="KW-0832">Ubl conjugation</keyword>
<dbReference type="InterPro" id="IPR013083">
    <property type="entry name" value="Znf_RING/FYVE/PHD"/>
</dbReference>
<sequence length="2040" mass="220929">METPLGHGPSHPLTSNPRSSHGQGRLLQTMPQLSPTPNSNSSISSCGSSGSHKAHSMSAVGGSSLPPIGRNKMGLGPGFGSREEGPSIYSASVLDKMQDSSLNSLNALTSQVANLPNTVQHMLLTDTVLSQKKGKDGGQMQQALHGLPPSQPRSRNASAASSTSTVKDGCAVMIGDGAGLDAGGDEDSSLISVGASSGTKREREEGFSEGEHRRVRQMSGASSGSETTGFPTQTQIGQNVKTVTSDSLSKESKVCETKRNEAHVPSSLSPSETGLMSHSAPPVPSSPSSTSSSIAPPQPNCVSEPGLTYSEHRGGNVKTKEIKNEVIKSESEGAAGKTEKGSSQMQQDGEVRTQNGQAKENRLHAASRLHNNEEKLTSEEQQSVSGVGVIVSARSDGSHTEKSKRPQDNCIEEKQPHSYLREANSHNGEEGMDLTLYSSLHQKSNFGRTQNPPQSGPHKYGHPESTYGSDLSARNRGRAGMESNSRYLGYQQSQSGYGPVQQKDSGSVAEALVKRGQGAGSKGHEENSQMQQFPSLLQEVLQGYNLDRRYSRPEQAFPAHLQGQQQFQSRHPYNMTDAMRMQSGVSEASAHSAQIGSSGKHPHPNQRHGNEPDFNTDPQSSVKSDVSNSKIMLNAEKAEVGVTQSHLPQATEPQPTPTKHINLADYSLPQRKALSSVSTPSSAVQELLLQEPEPLSGGIGPTESQKSSGCTLAPSERRSVICDVSPNRRSTPERDREREKSQSGASVIQQPFSSPAAANDLSKKDIGEKPGVKIETASKEASAESANLQTDHHSSGGGNDADMEYHSKSAHSSGVINADPYRRGNADITHLPSHPMSTNPLSSPSRHPSYLHGVDLSAGSGSTFPGYRYGDTREGNLMSRSNPHFPPHHPYHSLSPQTQSPSKLQIYPHPRGPPHHPHEMSDWVKAMNRPSKEMMMQPGSSPGRHKVSQSEHRQRMISQTDMPGDQHATKTSLHHQSPYFDLKMWESTHAVREGSRMMEGDSYYRTQPPPPPPPPAAIASHGPAPPQLTHSQNAAEPEASRGAIEEAKQPCPPPRPSSAKPLADMNSTQPKLQRQTKGGGSGDTNPLMLRRRVRSFISPIPAKRHLQDTSQQRAATNSHHSPVAQTESSHHNEDDSASSDTPCPRLSSPLLGENTFSQSLSPTGGNTKVLPTRKGRGLKLEAIVQKITPNIKKPTGHTDDESNHYPGFSPPFNDSQDQDLAHFPRVAGGDDSYMDESHSLNDMIPFRGVDDAGPLTLSAFPCDPTQASQALKQQDFDFGLGAAVASASGDKEDFALLGPLPPPPPLPRPVQGSPPPSSSALSDIQHFTNTYQQLETRRGEQSAANLLRQKLQESGIGFDDYPGSDYYGTTPPHHNQAQGHMLNRQHQMSSSRSSLSPQDSKQSDSLVPKGYFPSGKKKGRPVGSVNKQKRAQNPAQAQAQGQSQTQGQNMTMSAPPASLTPTPADTTPPPSVQTIGTSVPVVPPLIDLQNTPPLAPPVLTQVVKVDVESEDTQPEVEVKPARRRRKGVKDEDDPLEARGRQRRRRRGATASTSIAKDDSENLSGAGGNLSASRVLVDPNRKGPFIPHIHVEKKVPEIGAVCTIVNAEEEKMKGERSAVGGKASGSGIDSLLTSALSSQLSRRDRETEKRETDEVETTLQSGKALPSSGYVVSGPVITETNHSGRLLCCLCQKWANYKHLGDLYGPFYPAEYAAKLPKNQPQVRQCLATTGTNKMGPNSDISSNSLSSFQDTQTQDTPFNKPFNESYYSMGLDSNPAPFASSFRTASVACREEMMMHMSAWSCPTTSKTPSLSWDMNLDIRPIPELKREPDLEIDQQQTQKQIHQPPDEAQQRPQHRKLTSHPRFKRRHKSSEDSPRMVPSNSKASLPFQPPPPALDSLGPLAQLAQLPQMPMDPEELWVHEGCIVWTSGVYLVNGRLYGLQEALDGARETCCSYCDMVGSTLGCYSKGCTLRYHYLCAIEADCSLNEDNFSLRCPKHKVKESLPRASGHPSPFTWSSQREAERNTEEEEMQESWSCWFGH</sequence>
<protein>
    <submittedName>
        <fullName evidence="12">Transcription factor 20</fullName>
    </submittedName>
</protein>
<dbReference type="InterPro" id="IPR052440">
    <property type="entry name" value="Trans_Reg/Chrom_Remod"/>
</dbReference>
<feature type="region of interest" description="Disordered" evidence="10">
    <location>
        <begin position="935"/>
        <end position="973"/>
    </location>
</feature>